<evidence type="ECO:0000256" key="6">
    <source>
        <dbReference type="ARBA" id="ARBA00022989"/>
    </source>
</evidence>
<dbReference type="Pfam" id="PF00892">
    <property type="entry name" value="EamA"/>
    <property type="match status" value="2"/>
</dbReference>
<accession>A0A4U1L596</accession>
<dbReference type="NCBIfam" id="TIGR00688">
    <property type="entry name" value="rarD"/>
    <property type="match status" value="1"/>
</dbReference>
<protein>
    <submittedName>
        <fullName evidence="10">EamA family transporter RarD</fullName>
    </submittedName>
</protein>
<feature type="domain" description="EamA" evidence="9">
    <location>
        <begin position="6"/>
        <end position="130"/>
    </location>
</feature>
<gene>
    <name evidence="10" type="primary">rarD</name>
    <name evidence="10" type="ORF">FBR43_03555</name>
</gene>
<sequence>MAAYGIWGMLPLFFLPLAAASAGEVVASRILWSLALLLAILGLRARFGRLRAAFADRRALVMLAASATCIAINWLIYIWAVQHGQVLAASLGYFLNPLVNVALGMIVLKERLSRVQAAAVGLAAIGVLVLAVQAAGALWISLGLAFSFAFYGLIRKLVAVESLEGLTVETILLTPPSIAWLAWLGAGGALAFGTTDIVTLFLILSGVVTAVPLLLFAAAARRLPYSMLGLLQYLAPTLQFLLAVLVLGETMTTAHIVCFACIWSGLLLYVAGNLGELRRPRPA</sequence>
<keyword evidence="7 8" id="KW-0472">Membrane</keyword>
<dbReference type="SUPFAM" id="SSF103481">
    <property type="entry name" value="Multidrug resistance efflux transporter EmrE"/>
    <property type="match status" value="2"/>
</dbReference>
<feature type="transmembrane region" description="Helical" evidence="8">
    <location>
        <begin position="30"/>
        <end position="47"/>
    </location>
</feature>
<evidence type="ECO:0000256" key="3">
    <source>
        <dbReference type="ARBA" id="ARBA00022448"/>
    </source>
</evidence>
<feature type="transmembrane region" description="Helical" evidence="8">
    <location>
        <begin position="197"/>
        <end position="218"/>
    </location>
</feature>
<dbReference type="GO" id="GO:0005886">
    <property type="term" value="C:plasma membrane"/>
    <property type="evidence" value="ECO:0007669"/>
    <property type="project" value="UniProtKB-SubCell"/>
</dbReference>
<dbReference type="InterPro" id="IPR000620">
    <property type="entry name" value="EamA_dom"/>
</dbReference>
<evidence type="ECO:0000313" key="10">
    <source>
        <dbReference type="EMBL" id="TKD52079.1"/>
    </source>
</evidence>
<feature type="transmembrane region" description="Helical" evidence="8">
    <location>
        <begin position="230"/>
        <end position="248"/>
    </location>
</feature>
<feature type="domain" description="EamA" evidence="9">
    <location>
        <begin position="136"/>
        <end position="269"/>
    </location>
</feature>
<comment type="subcellular location">
    <subcellularLocation>
        <location evidence="1">Cell membrane</location>
        <topology evidence="1">Multi-pass membrane protein</topology>
    </subcellularLocation>
</comment>
<evidence type="ECO:0000259" key="9">
    <source>
        <dbReference type="Pfam" id="PF00892"/>
    </source>
</evidence>
<feature type="transmembrane region" description="Helical" evidence="8">
    <location>
        <begin position="170"/>
        <end position="191"/>
    </location>
</feature>
<proteinExistence type="inferred from homology"/>
<evidence type="ECO:0000256" key="2">
    <source>
        <dbReference type="ARBA" id="ARBA00007362"/>
    </source>
</evidence>
<dbReference type="OrthoDB" id="369870at2"/>
<feature type="transmembrane region" description="Helical" evidence="8">
    <location>
        <begin position="115"/>
        <end position="132"/>
    </location>
</feature>
<keyword evidence="4" id="KW-1003">Cell membrane</keyword>
<feature type="transmembrane region" description="Helical" evidence="8">
    <location>
        <begin position="86"/>
        <end position="108"/>
    </location>
</feature>
<dbReference type="PANTHER" id="PTHR22911:SF137">
    <property type="entry name" value="SOLUTE CARRIER FAMILY 35 MEMBER G2-RELATED"/>
    <property type="match status" value="1"/>
</dbReference>
<keyword evidence="11" id="KW-1185">Reference proteome</keyword>
<feature type="transmembrane region" description="Helical" evidence="8">
    <location>
        <begin position="59"/>
        <end position="80"/>
    </location>
</feature>
<evidence type="ECO:0000256" key="8">
    <source>
        <dbReference type="SAM" id="Phobius"/>
    </source>
</evidence>
<dbReference type="PANTHER" id="PTHR22911">
    <property type="entry name" value="ACYL-MALONYL CONDENSING ENZYME-RELATED"/>
    <property type="match status" value="1"/>
</dbReference>
<dbReference type="Proteomes" id="UP000309138">
    <property type="component" value="Unassembled WGS sequence"/>
</dbReference>
<feature type="transmembrane region" description="Helical" evidence="8">
    <location>
        <begin position="138"/>
        <end position="158"/>
    </location>
</feature>
<keyword evidence="3" id="KW-0813">Transport</keyword>
<reference evidence="10 11" key="1">
    <citation type="submission" date="2019-04" db="EMBL/GenBank/DDBJ databases">
        <authorList>
            <person name="Yang Y."/>
            <person name="Wei D."/>
        </authorList>
    </citation>
    <scope>NUCLEOTIDE SEQUENCE [LARGE SCALE GENOMIC DNA]</scope>
    <source>
        <strain evidence="10 11">L-1-4w-11</strain>
    </source>
</reference>
<dbReference type="InterPro" id="IPR037185">
    <property type="entry name" value="EmrE-like"/>
</dbReference>
<keyword evidence="5 8" id="KW-0812">Transmembrane</keyword>
<keyword evidence="6 8" id="KW-1133">Transmembrane helix</keyword>
<evidence type="ECO:0000256" key="7">
    <source>
        <dbReference type="ARBA" id="ARBA00023136"/>
    </source>
</evidence>
<dbReference type="EMBL" id="SWKR01000002">
    <property type="protein sequence ID" value="TKD52079.1"/>
    <property type="molecule type" value="Genomic_DNA"/>
</dbReference>
<evidence type="ECO:0000256" key="4">
    <source>
        <dbReference type="ARBA" id="ARBA00022475"/>
    </source>
</evidence>
<comment type="caution">
    <text evidence="10">The sequence shown here is derived from an EMBL/GenBank/DDBJ whole genome shotgun (WGS) entry which is preliminary data.</text>
</comment>
<evidence type="ECO:0000256" key="1">
    <source>
        <dbReference type="ARBA" id="ARBA00004651"/>
    </source>
</evidence>
<name>A0A4U1L596_9SPHN</name>
<dbReference type="AlphaFoldDB" id="A0A4U1L596"/>
<dbReference type="InterPro" id="IPR004626">
    <property type="entry name" value="RarD"/>
</dbReference>
<evidence type="ECO:0000313" key="11">
    <source>
        <dbReference type="Proteomes" id="UP000309138"/>
    </source>
</evidence>
<comment type="similarity">
    <text evidence="2">Belongs to the EamA transporter family.</text>
</comment>
<feature type="transmembrane region" description="Helical" evidence="8">
    <location>
        <begin position="254"/>
        <end position="272"/>
    </location>
</feature>
<organism evidence="10 11">
    <name type="scientific">Sphingomonas baiyangensis</name>
    <dbReference type="NCBI Taxonomy" id="2572576"/>
    <lineage>
        <taxon>Bacteria</taxon>
        <taxon>Pseudomonadati</taxon>
        <taxon>Pseudomonadota</taxon>
        <taxon>Alphaproteobacteria</taxon>
        <taxon>Sphingomonadales</taxon>
        <taxon>Sphingomonadaceae</taxon>
        <taxon>Sphingomonas</taxon>
    </lineage>
</organism>
<evidence type="ECO:0000256" key="5">
    <source>
        <dbReference type="ARBA" id="ARBA00022692"/>
    </source>
</evidence>